<evidence type="ECO:0000256" key="6">
    <source>
        <dbReference type="ARBA" id="ARBA00023136"/>
    </source>
</evidence>
<dbReference type="PROSITE" id="PS50893">
    <property type="entry name" value="ABC_TRANSPORTER_2"/>
    <property type="match status" value="1"/>
</dbReference>
<dbReference type="SUPFAM" id="SSF90123">
    <property type="entry name" value="ABC transporter transmembrane region"/>
    <property type="match status" value="1"/>
</dbReference>
<dbReference type="InterPro" id="IPR039421">
    <property type="entry name" value="Type_1_exporter"/>
</dbReference>
<organism evidence="10 11">
    <name type="scientific">Paenibacillus aquistagni</name>
    <dbReference type="NCBI Taxonomy" id="1852522"/>
    <lineage>
        <taxon>Bacteria</taxon>
        <taxon>Bacillati</taxon>
        <taxon>Bacillota</taxon>
        <taxon>Bacilli</taxon>
        <taxon>Bacillales</taxon>
        <taxon>Paenibacillaceae</taxon>
        <taxon>Paenibacillus</taxon>
    </lineage>
</organism>
<evidence type="ECO:0000256" key="5">
    <source>
        <dbReference type="ARBA" id="ARBA00022989"/>
    </source>
</evidence>
<dbReference type="EMBL" id="FXAZ01000006">
    <property type="protein sequence ID" value="SMG55384.1"/>
    <property type="molecule type" value="Genomic_DNA"/>
</dbReference>
<gene>
    <name evidence="10" type="ORF">SAMN06295960_3896</name>
</gene>
<dbReference type="AlphaFoldDB" id="A0A1X7LPG5"/>
<name>A0A1X7LPG5_9BACL</name>
<sequence length="592" mass="67916">MRWIKMWFTLLKQVVRVSPVIFAAIALIHILLAVLPVLEIYLISQVINAVTEALEQQLEVQRALFLVGIQLALILIRMVLNTVKKILEQKLDIKVVYTFNLSIIEKLNAMSYLFFEQPHNYDNLQRALRNLEVFGVNVVFHMLSIAQNSIKLAGLMYLLYTFHSSLPILLLLLIIPLLIIQRIEGKSQYSLFMNQTASSRKASYIGSLLQSKEAAKEMRLFNSKDFFIARWKRIYFKNANERFRVDMKNATNRLYTESFVSIFCFGILSIFIWVGAQSKKVKIGDYVALFQAIQETQFSIKDISQSLGQIYRDSLFIQELVSFMDEPATEYVGTQAFPDTLRQGIKVQDLCFQYPTQPHQVLKKISFTIRAGETIAIVGENGSGKSTLVKCLLGLYPPTSGSIEYDGIPLSSFNRESFRERVTAVFQDYMKYEITVDENIRLHDENGDRWIHDRLRKAKAVAGIDSFVEQLPQKGETQLGTRFSGGVELSQGQWQKVAITRAMYRDFEVIFLDEPTAAVDPITESKIFEDLMQLTKGKTAVFISHRLGSCRHADRIFVMENGELTEQGSHEELTHSAGKYADMFERQAQWYR</sequence>
<feature type="transmembrane region" description="Helical" evidence="7">
    <location>
        <begin position="63"/>
        <end position="83"/>
    </location>
</feature>
<dbReference type="InterPro" id="IPR027417">
    <property type="entry name" value="P-loop_NTPase"/>
</dbReference>
<evidence type="ECO:0000256" key="3">
    <source>
        <dbReference type="ARBA" id="ARBA00022741"/>
    </source>
</evidence>
<evidence type="ECO:0000256" key="4">
    <source>
        <dbReference type="ARBA" id="ARBA00022840"/>
    </source>
</evidence>
<feature type="transmembrane region" description="Helical" evidence="7">
    <location>
        <begin position="157"/>
        <end position="180"/>
    </location>
</feature>
<comment type="subcellular location">
    <subcellularLocation>
        <location evidence="1">Cell membrane</location>
        <topology evidence="1">Multi-pass membrane protein</topology>
    </subcellularLocation>
</comment>
<dbReference type="InterPro" id="IPR011527">
    <property type="entry name" value="ABC1_TM_dom"/>
</dbReference>
<evidence type="ECO:0000256" key="2">
    <source>
        <dbReference type="ARBA" id="ARBA00022692"/>
    </source>
</evidence>
<dbReference type="GO" id="GO:0005886">
    <property type="term" value="C:plasma membrane"/>
    <property type="evidence" value="ECO:0007669"/>
    <property type="project" value="UniProtKB-SubCell"/>
</dbReference>
<dbReference type="GO" id="GO:0005524">
    <property type="term" value="F:ATP binding"/>
    <property type="evidence" value="ECO:0007669"/>
    <property type="project" value="UniProtKB-KW"/>
</dbReference>
<dbReference type="SUPFAM" id="SSF52540">
    <property type="entry name" value="P-loop containing nucleoside triphosphate hydrolases"/>
    <property type="match status" value="1"/>
</dbReference>
<keyword evidence="5 7" id="KW-1133">Transmembrane helix</keyword>
<dbReference type="PANTHER" id="PTHR43394">
    <property type="entry name" value="ATP-DEPENDENT PERMEASE MDL1, MITOCHONDRIAL"/>
    <property type="match status" value="1"/>
</dbReference>
<dbReference type="InterPro" id="IPR003593">
    <property type="entry name" value="AAA+_ATPase"/>
</dbReference>
<keyword evidence="3" id="KW-0547">Nucleotide-binding</keyword>
<evidence type="ECO:0000313" key="11">
    <source>
        <dbReference type="Proteomes" id="UP000193834"/>
    </source>
</evidence>
<dbReference type="Pfam" id="PF00005">
    <property type="entry name" value="ABC_tran"/>
    <property type="match status" value="1"/>
</dbReference>
<keyword evidence="6 7" id="KW-0472">Membrane</keyword>
<evidence type="ECO:0000259" key="8">
    <source>
        <dbReference type="PROSITE" id="PS50893"/>
    </source>
</evidence>
<keyword evidence="4 10" id="KW-0067">ATP-binding</keyword>
<feature type="transmembrane region" description="Helical" evidence="7">
    <location>
        <begin position="95"/>
        <end position="115"/>
    </location>
</feature>
<accession>A0A1X7LPG5</accession>
<feature type="domain" description="ABC transmembrane type-1" evidence="9">
    <location>
        <begin position="23"/>
        <end position="312"/>
    </location>
</feature>
<feature type="transmembrane region" description="Helical" evidence="7">
    <location>
        <begin position="20"/>
        <end position="43"/>
    </location>
</feature>
<reference evidence="10 11" key="1">
    <citation type="submission" date="2017-04" db="EMBL/GenBank/DDBJ databases">
        <authorList>
            <person name="Afonso C.L."/>
            <person name="Miller P.J."/>
            <person name="Scott M.A."/>
            <person name="Spackman E."/>
            <person name="Goraichik I."/>
            <person name="Dimitrov K.M."/>
            <person name="Suarez D.L."/>
            <person name="Swayne D.E."/>
        </authorList>
    </citation>
    <scope>NUCLEOTIDE SEQUENCE [LARGE SCALE GENOMIC DNA]</scope>
    <source>
        <strain evidence="10 11">11</strain>
    </source>
</reference>
<dbReference type="SMART" id="SM00382">
    <property type="entry name" value="AAA"/>
    <property type="match status" value="1"/>
</dbReference>
<evidence type="ECO:0000256" key="7">
    <source>
        <dbReference type="SAM" id="Phobius"/>
    </source>
</evidence>
<dbReference type="STRING" id="1852522.SAMN06295960_3896"/>
<evidence type="ECO:0000313" key="10">
    <source>
        <dbReference type="EMBL" id="SMG55384.1"/>
    </source>
</evidence>
<feature type="domain" description="ABC transporter" evidence="8">
    <location>
        <begin position="345"/>
        <end position="586"/>
    </location>
</feature>
<protein>
    <submittedName>
        <fullName evidence="10">ATP-binding cassette, subfamily B</fullName>
    </submittedName>
</protein>
<proteinExistence type="predicted"/>
<dbReference type="PANTHER" id="PTHR43394:SF1">
    <property type="entry name" value="ATP-BINDING CASSETTE SUB-FAMILY B MEMBER 10, MITOCHONDRIAL"/>
    <property type="match status" value="1"/>
</dbReference>
<keyword evidence="2 7" id="KW-0812">Transmembrane</keyword>
<dbReference type="OrthoDB" id="9806127at2"/>
<feature type="transmembrane region" description="Helical" evidence="7">
    <location>
        <begin position="254"/>
        <end position="276"/>
    </location>
</feature>
<evidence type="ECO:0000256" key="1">
    <source>
        <dbReference type="ARBA" id="ARBA00004651"/>
    </source>
</evidence>
<dbReference type="PROSITE" id="PS50929">
    <property type="entry name" value="ABC_TM1F"/>
    <property type="match status" value="1"/>
</dbReference>
<dbReference type="GO" id="GO:0015421">
    <property type="term" value="F:ABC-type oligopeptide transporter activity"/>
    <property type="evidence" value="ECO:0007669"/>
    <property type="project" value="TreeGrafter"/>
</dbReference>
<dbReference type="InterPro" id="IPR036640">
    <property type="entry name" value="ABC1_TM_sf"/>
</dbReference>
<evidence type="ECO:0000259" key="9">
    <source>
        <dbReference type="PROSITE" id="PS50929"/>
    </source>
</evidence>
<dbReference type="GO" id="GO:0016887">
    <property type="term" value="F:ATP hydrolysis activity"/>
    <property type="evidence" value="ECO:0007669"/>
    <property type="project" value="InterPro"/>
</dbReference>
<dbReference type="Gene3D" id="1.20.1560.10">
    <property type="entry name" value="ABC transporter type 1, transmembrane domain"/>
    <property type="match status" value="1"/>
</dbReference>
<dbReference type="RefSeq" id="WP_085497040.1">
    <property type="nucleotide sequence ID" value="NZ_FXAZ01000006.1"/>
</dbReference>
<dbReference type="Gene3D" id="3.40.50.300">
    <property type="entry name" value="P-loop containing nucleotide triphosphate hydrolases"/>
    <property type="match status" value="1"/>
</dbReference>
<dbReference type="Proteomes" id="UP000193834">
    <property type="component" value="Unassembled WGS sequence"/>
</dbReference>
<keyword evidence="11" id="KW-1185">Reference proteome</keyword>
<dbReference type="InterPro" id="IPR003439">
    <property type="entry name" value="ABC_transporter-like_ATP-bd"/>
</dbReference>